<feature type="transmembrane region" description="Helical" evidence="6">
    <location>
        <begin position="232"/>
        <end position="252"/>
    </location>
</feature>
<protein>
    <submittedName>
        <fullName evidence="7">Inhibitor of apoptosis-promoting bax1 protein</fullName>
    </submittedName>
</protein>
<sequence length="359" mass="39831">MLTVRTVCSRACSIPMGAITKPSFPVQRVFNPIINNMKMSTRTSQPVFTVDRSLPKKTIVMSNQFNPTYFRVNPITVTSRFYSTKTHTKSDKEHNTNQFDNKTNTESQLTTNNQIEVNDGKRDVGLKKFMSKVYTKMGVGVVTTLGISLALMPVGVINPLGSIGVGFITSMLCAYGMDYYKPQYKTCYVDNELIHYSENEPMREVSFWGLTTGMGITMSPFMSMMIGIDPMIVPVSVGLSAMIFGGCAYYATICKDAQMMKWKAPLAIGLGSLVTIQLIGIGSTLIVGSNALSSLIHNVDIYGGIGLFTMMSIYDSYMARKMYKNKEADHLGCATMVYLDFMNLLIRIMEAMAKAKQNH</sequence>
<evidence type="ECO:0000256" key="2">
    <source>
        <dbReference type="ARBA" id="ARBA00022692"/>
    </source>
</evidence>
<evidence type="ECO:0000256" key="1">
    <source>
        <dbReference type="ARBA" id="ARBA00004141"/>
    </source>
</evidence>
<feature type="transmembrane region" description="Helical" evidence="6">
    <location>
        <begin position="205"/>
        <end position="226"/>
    </location>
</feature>
<dbReference type="EMBL" id="MT418680">
    <property type="protein sequence ID" value="QKF93530.1"/>
    <property type="molecule type" value="Genomic_DNA"/>
</dbReference>
<evidence type="ECO:0000256" key="6">
    <source>
        <dbReference type="SAM" id="Phobius"/>
    </source>
</evidence>
<feature type="transmembrane region" description="Helical" evidence="6">
    <location>
        <begin position="299"/>
        <end position="317"/>
    </location>
</feature>
<evidence type="ECO:0000256" key="3">
    <source>
        <dbReference type="ARBA" id="ARBA00022989"/>
    </source>
</evidence>
<evidence type="ECO:0000313" key="7">
    <source>
        <dbReference type="EMBL" id="QKF93530.1"/>
    </source>
</evidence>
<dbReference type="Proteomes" id="UP001162001">
    <property type="component" value="Segment"/>
</dbReference>
<keyword evidence="4 6" id="KW-0472">Membrane</keyword>
<gene>
    <name evidence="7" type="ORF">Fadolivirus_1_72</name>
</gene>
<dbReference type="InterPro" id="IPR006214">
    <property type="entry name" value="Bax_inhibitor_1-related"/>
</dbReference>
<feature type="transmembrane region" description="Helical" evidence="6">
    <location>
        <begin position="163"/>
        <end position="180"/>
    </location>
</feature>
<feature type="transmembrane region" description="Helical" evidence="6">
    <location>
        <begin position="137"/>
        <end position="157"/>
    </location>
</feature>
<dbReference type="GO" id="GO:0016020">
    <property type="term" value="C:membrane"/>
    <property type="evidence" value="ECO:0007669"/>
    <property type="project" value="UniProtKB-SubCell"/>
</dbReference>
<accession>A0A7D3USF7</accession>
<name>A0A7D3USF7_9VIRU</name>
<dbReference type="PANTHER" id="PTHR23291">
    <property type="entry name" value="BAX INHIBITOR-RELATED"/>
    <property type="match status" value="1"/>
</dbReference>
<dbReference type="PANTHER" id="PTHR23291:SF50">
    <property type="entry name" value="PROTEIN LIFEGUARD 4"/>
    <property type="match status" value="1"/>
</dbReference>
<dbReference type="Pfam" id="PF01027">
    <property type="entry name" value="Bax1-I"/>
    <property type="match status" value="1"/>
</dbReference>
<feature type="compositionally biased region" description="Polar residues" evidence="5">
    <location>
        <begin position="96"/>
        <end position="107"/>
    </location>
</feature>
<organism evidence="7 8">
    <name type="scientific">Fadolivirus FV1/VV64</name>
    <dbReference type="NCBI Taxonomy" id="3070911"/>
    <lineage>
        <taxon>Viruses</taxon>
        <taxon>Varidnaviria</taxon>
        <taxon>Bamfordvirae</taxon>
        <taxon>Nucleocytoviricota</taxon>
        <taxon>Megaviricetes</taxon>
        <taxon>Imitervirales</taxon>
        <taxon>Mimiviridae</taxon>
        <taxon>Klosneuvirinae</taxon>
        <taxon>Fadolivirus</taxon>
        <taxon>Fadolivirus algeromassiliense</taxon>
    </lineage>
</organism>
<feature type="transmembrane region" description="Helical" evidence="6">
    <location>
        <begin position="264"/>
        <end position="287"/>
    </location>
</feature>
<evidence type="ECO:0000256" key="5">
    <source>
        <dbReference type="SAM" id="MobiDB-lite"/>
    </source>
</evidence>
<keyword evidence="8" id="KW-1185">Reference proteome</keyword>
<evidence type="ECO:0000313" key="8">
    <source>
        <dbReference type="Proteomes" id="UP001162001"/>
    </source>
</evidence>
<keyword evidence="2 6" id="KW-0812">Transmembrane</keyword>
<comment type="subcellular location">
    <subcellularLocation>
        <location evidence="1">Membrane</location>
        <topology evidence="1">Multi-pass membrane protein</topology>
    </subcellularLocation>
</comment>
<reference evidence="7 8" key="1">
    <citation type="submission" date="2020-04" db="EMBL/GenBank/DDBJ databases">
        <title>Advantages and limits of metagenomic assembly and binning of a giant virus.</title>
        <authorList>
            <person name="Schulz F."/>
            <person name="Andreani J."/>
            <person name="Francis R."/>
            <person name="Boudjemaa H."/>
            <person name="Bou Khalil J.Y."/>
            <person name="Lee J."/>
            <person name="La Scola B."/>
            <person name="Woyke T."/>
        </authorList>
    </citation>
    <scope>NUCLEOTIDE SEQUENCE [LARGE SCALE GENOMIC DNA]</scope>
    <source>
        <strain evidence="7 8">FV1/VV64</strain>
    </source>
</reference>
<evidence type="ECO:0000256" key="4">
    <source>
        <dbReference type="ARBA" id="ARBA00023136"/>
    </source>
</evidence>
<keyword evidence="3 6" id="KW-1133">Transmembrane helix</keyword>
<feature type="region of interest" description="Disordered" evidence="5">
    <location>
        <begin position="86"/>
        <end position="107"/>
    </location>
</feature>
<proteinExistence type="predicted"/>